<proteinExistence type="predicted"/>
<dbReference type="KEGG" id="vg:80534759"/>
<dbReference type="Proteomes" id="UP000103899">
    <property type="component" value="Segment"/>
</dbReference>
<dbReference type="RefSeq" id="YP_010797056.1">
    <property type="nucleotide sequence ID" value="NC_076129.1"/>
</dbReference>
<organism evidence="2 3">
    <name type="scientific">miniopterid betaherpesvirus 1</name>
    <dbReference type="NCBI Taxonomy" id="3070189"/>
    <lineage>
        <taxon>Viruses</taxon>
        <taxon>Duplodnaviria</taxon>
        <taxon>Heunggongvirae</taxon>
        <taxon>Peploviricota</taxon>
        <taxon>Herviviricetes</taxon>
        <taxon>Herpesvirales</taxon>
        <taxon>Orthoherpesviridae</taxon>
        <taxon>Betaherpesvirinae</taxon>
        <taxon>Quwivirus</taxon>
        <taxon>Quwivirus miniopteridbeta1</taxon>
    </lineage>
</organism>
<feature type="transmembrane region" description="Helical" evidence="1">
    <location>
        <begin position="116"/>
        <end position="140"/>
    </location>
</feature>
<sequence length="143" mass="15183">MSSSADAAPAGRDRLERDGDCVSCGSTDGLSALEEDCSESLLESVVVDNTSSTASLIHSAPPSYVQAVMNDMNVSESDPPAYEEIYRESVSNAASAIREGGDYGAYFQLLKSWGCVAMMIISVIVILTLMALTLTTALSFRRV</sequence>
<name>I3VQ25_9BETA</name>
<accession>I3VQ25</accession>
<reference evidence="2 3" key="1">
    <citation type="journal article" date="2012" name="J. Virol.">
        <title>A Novel Bat Herpesvirus Encodes Homologues of Major Histocompatibility Complex Classes I and II, C-Type Lectin, and a Unique Family of Immune-Related Genes.</title>
        <authorList>
            <person name="Zhang H."/>
            <person name="Todd S."/>
            <person name="Tachedjian M."/>
            <person name="Barr J.A."/>
            <person name="Luo M."/>
            <person name="Yu M."/>
            <person name="Marsh G.A."/>
            <person name="Crameri G."/>
            <person name="Wang L.F."/>
        </authorList>
    </citation>
    <scope>NUCLEOTIDE SEQUENCE [LARGE SCALE GENOMIC DNA]</scope>
    <source>
        <strain evidence="2">B7D8</strain>
    </source>
</reference>
<keyword evidence="1" id="KW-1133">Transmembrane helix</keyword>
<protein>
    <submittedName>
        <fullName evidence="2">B42.2</fullName>
    </submittedName>
</protein>
<keyword evidence="1" id="KW-0812">Transmembrane</keyword>
<dbReference type="EMBL" id="JQ805139">
    <property type="protein sequence ID" value="AFK83869.1"/>
    <property type="molecule type" value="Genomic_DNA"/>
</dbReference>
<keyword evidence="3" id="KW-1185">Reference proteome</keyword>
<evidence type="ECO:0000313" key="3">
    <source>
        <dbReference type="Proteomes" id="UP000103899"/>
    </source>
</evidence>
<evidence type="ECO:0000313" key="2">
    <source>
        <dbReference type="EMBL" id="AFK83869.1"/>
    </source>
</evidence>
<keyword evidence="1" id="KW-0472">Membrane</keyword>
<evidence type="ECO:0000256" key="1">
    <source>
        <dbReference type="SAM" id="Phobius"/>
    </source>
</evidence>
<dbReference type="GeneID" id="80534759"/>